<evidence type="ECO:0000256" key="4">
    <source>
        <dbReference type="ARBA" id="ARBA00010763"/>
    </source>
</evidence>
<evidence type="ECO:0000256" key="5">
    <source>
        <dbReference type="ARBA" id="ARBA00013269"/>
    </source>
</evidence>
<comment type="caution">
    <text evidence="15">The sequence shown here is derived from an EMBL/GenBank/DDBJ whole genome shotgun (WGS) entry which is preliminary data.</text>
</comment>
<dbReference type="NCBIfam" id="TIGR00177">
    <property type="entry name" value="molyb_syn"/>
    <property type="match status" value="1"/>
</dbReference>
<dbReference type="FunFam" id="3.40.980.10:FF:000004">
    <property type="entry name" value="Molybdopterin molybdenumtransferase"/>
    <property type="match status" value="1"/>
</dbReference>
<dbReference type="Pfam" id="PF03453">
    <property type="entry name" value="MoeA_N"/>
    <property type="match status" value="1"/>
</dbReference>
<dbReference type="InterPro" id="IPR036135">
    <property type="entry name" value="MoeA_linker/N_sf"/>
</dbReference>
<gene>
    <name evidence="15" type="ORF">F9U64_13110</name>
</gene>
<proteinExistence type="inferred from homology"/>
<evidence type="ECO:0000256" key="8">
    <source>
        <dbReference type="ARBA" id="ARBA00022679"/>
    </source>
</evidence>
<comment type="function">
    <text evidence="2 13">Catalyzes the insertion of molybdate into adenylated molybdopterin with the concomitant release of AMP.</text>
</comment>
<dbReference type="Gene3D" id="2.40.340.10">
    <property type="entry name" value="MoeA, C-terminal, domain IV"/>
    <property type="match status" value="1"/>
</dbReference>
<dbReference type="UniPathway" id="UPA00344"/>
<comment type="similarity">
    <text evidence="4 13">Belongs to the MoeA family.</text>
</comment>
<dbReference type="Pfam" id="PF00994">
    <property type="entry name" value="MoCF_biosynth"/>
    <property type="match status" value="1"/>
</dbReference>
<keyword evidence="10 13" id="KW-0460">Magnesium</keyword>
<keyword evidence="9 13" id="KW-0479">Metal-binding</keyword>
<organism evidence="15 16">
    <name type="scientific">Gracilibacillus oryzae</name>
    <dbReference type="NCBI Taxonomy" id="1672701"/>
    <lineage>
        <taxon>Bacteria</taxon>
        <taxon>Bacillati</taxon>
        <taxon>Bacillota</taxon>
        <taxon>Bacilli</taxon>
        <taxon>Bacillales</taxon>
        <taxon>Bacillaceae</taxon>
        <taxon>Gracilibacillus</taxon>
    </lineage>
</organism>
<accession>A0A7C8GSI2</accession>
<comment type="pathway">
    <text evidence="3 13">Cofactor biosynthesis; molybdopterin biosynthesis.</text>
</comment>
<evidence type="ECO:0000256" key="2">
    <source>
        <dbReference type="ARBA" id="ARBA00002901"/>
    </source>
</evidence>
<dbReference type="Pfam" id="PF03454">
    <property type="entry name" value="MoeA_C"/>
    <property type="match status" value="1"/>
</dbReference>
<keyword evidence="11 13" id="KW-0501">Molybdenum cofactor biosynthesis</keyword>
<evidence type="ECO:0000256" key="7">
    <source>
        <dbReference type="ARBA" id="ARBA00022505"/>
    </source>
</evidence>
<reference evidence="15 16" key="1">
    <citation type="submission" date="2019-10" db="EMBL/GenBank/DDBJ databases">
        <title>Gracilibacillus sp. nov. isolated from rice seeds.</title>
        <authorList>
            <person name="He S."/>
        </authorList>
    </citation>
    <scope>NUCLEOTIDE SEQUENCE [LARGE SCALE GENOMIC DNA]</scope>
    <source>
        <strain evidence="15 16">TD8</strain>
    </source>
</reference>
<dbReference type="Gene3D" id="3.40.980.10">
    <property type="entry name" value="MoaB/Mog-like domain"/>
    <property type="match status" value="1"/>
</dbReference>
<dbReference type="InterPro" id="IPR005111">
    <property type="entry name" value="MoeA_C_domain_IV"/>
</dbReference>
<dbReference type="SUPFAM" id="SSF53218">
    <property type="entry name" value="Molybdenum cofactor biosynthesis proteins"/>
    <property type="match status" value="1"/>
</dbReference>
<dbReference type="InterPro" id="IPR036425">
    <property type="entry name" value="MoaB/Mog-like_dom_sf"/>
</dbReference>
<evidence type="ECO:0000313" key="16">
    <source>
        <dbReference type="Proteomes" id="UP000480246"/>
    </source>
</evidence>
<evidence type="ECO:0000256" key="3">
    <source>
        <dbReference type="ARBA" id="ARBA00005046"/>
    </source>
</evidence>
<dbReference type="Gene3D" id="2.170.190.11">
    <property type="entry name" value="Molybdopterin biosynthesis moea protein, domain 3"/>
    <property type="match status" value="1"/>
</dbReference>
<dbReference type="GO" id="GO:0006777">
    <property type="term" value="P:Mo-molybdopterin cofactor biosynthetic process"/>
    <property type="evidence" value="ECO:0007669"/>
    <property type="project" value="UniProtKB-UniRule"/>
</dbReference>
<sequence>MMEIRNPITVEEAAKRVMACRKYGEVEYVDITAANGRVLAQDIIADHDVPSFDRSPYDGFAVRSIDTKTAAADNSILLNVVGHIGAGSVFKQELKEKDAVRIMTGAAIPRGADTVIMLEDTEQAGDNQIYIKREMKHHQNISFQGEDVEKGSVIVSKGKLINPGVVALLATFGYKQVPVSKKPVIGVIATGSELLEVDQALEEGKIRNSNAYMIMAQIERSGATAKYYGQFSDKLDICIQQMQVAMSEVDFLITTGGVSVGDFDLLPEIYDYFQAEVLFNKIKMRPGSVTTVAQLNNQLLYGLSGNPSACYVGFELYVKPIIDAFLDRDQIGLKTVKATLTEDFPKSNPFDRFIRGHYVIKNSQVTVAPSGKDKSNMVHSLAEANCFIRLRGGTAAYSKGEVVDIYLLENHS</sequence>
<dbReference type="InterPro" id="IPR005110">
    <property type="entry name" value="MoeA_linker/N"/>
</dbReference>
<dbReference type="AlphaFoldDB" id="A0A7C8GSI2"/>
<dbReference type="Proteomes" id="UP000480246">
    <property type="component" value="Unassembled WGS sequence"/>
</dbReference>
<protein>
    <recommendedName>
        <fullName evidence="6 13">Molybdopterin molybdenumtransferase</fullName>
        <ecNumber evidence="5 13">2.10.1.1</ecNumber>
    </recommendedName>
</protein>
<name>A0A7C8GSI2_9BACI</name>
<dbReference type="EC" id="2.10.1.1" evidence="5 13"/>
<evidence type="ECO:0000256" key="11">
    <source>
        <dbReference type="ARBA" id="ARBA00023150"/>
    </source>
</evidence>
<evidence type="ECO:0000256" key="13">
    <source>
        <dbReference type="RuleBase" id="RU365090"/>
    </source>
</evidence>
<dbReference type="Gene3D" id="3.90.105.10">
    <property type="entry name" value="Molybdopterin biosynthesis moea protein, domain 2"/>
    <property type="match status" value="1"/>
</dbReference>
<dbReference type="SUPFAM" id="SSF63882">
    <property type="entry name" value="MoeA N-terminal region -like"/>
    <property type="match status" value="1"/>
</dbReference>
<dbReference type="InterPro" id="IPR036688">
    <property type="entry name" value="MoeA_C_domain_IV_sf"/>
</dbReference>
<evidence type="ECO:0000256" key="9">
    <source>
        <dbReference type="ARBA" id="ARBA00022723"/>
    </source>
</evidence>
<evidence type="ECO:0000256" key="1">
    <source>
        <dbReference type="ARBA" id="ARBA00001946"/>
    </source>
</evidence>
<keyword evidence="8 13" id="KW-0808">Transferase</keyword>
<feature type="domain" description="MoaB/Mog" evidence="14">
    <location>
        <begin position="186"/>
        <end position="324"/>
    </location>
</feature>
<evidence type="ECO:0000313" key="15">
    <source>
        <dbReference type="EMBL" id="KAB8131832.1"/>
    </source>
</evidence>
<dbReference type="InterPro" id="IPR001453">
    <property type="entry name" value="MoaB/Mog_dom"/>
</dbReference>
<dbReference type="GO" id="GO:0061599">
    <property type="term" value="F:molybdopterin molybdotransferase activity"/>
    <property type="evidence" value="ECO:0007669"/>
    <property type="project" value="UniProtKB-UniRule"/>
</dbReference>
<dbReference type="NCBIfam" id="NF045515">
    <property type="entry name" value="Glp_gephyrin"/>
    <property type="match status" value="1"/>
</dbReference>
<keyword evidence="16" id="KW-1185">Reference proteome</keyword>
<dbReference type="PANTHER" id="PTHR10192">
    <property type="entry name" value="MOLYBDOPTERIN BIOSYNTHESIS PROTEIN"/>
    <property type="match status" value="1"/>
</dbReference>
<dbReference type="FunFam" id="2.170.190.11:FF:000001">
    <property type="entry name" value="Molybdopterin molybdenumtransferase"/>
    <property type="match status" value="1"/>
</dbReference>
<evidence type="ECO:0000259" key="14">
    <source>
        <dbReference type="SMART" id="SM00852"/>
    </source>
</evidence>
<dbReference type="OrthoDB" id="9804758at2"/>
<dbReference type="SMART" id="SM00852">
    <property type="entry name" value="MoCF_biosynth"/>
    <property type="match status" value="1"/>
</dbReference>
<dbReference type="CDD" id="cd00887">
    <property type="entry name" value="MoeA"/>
    <property type="match status" value="1"/>
</dbReference>
<keyword evidence="7 13" id="KW-0500">Molybdenum</keyword>
<dbReference type="InterPro" id="IPR038987">
    <property type="entry name" value="MoeA-like"/>
</dbReference>
<dbReference type="SUPFAM" id="SSF63867">
    <property type="entry name" value="MoeA C-terminal domain-like"/>
    <property type="match status" value="1"/>
</dbReference>
<evidence type="ECO:0000256" key="10">
    <source>
        <dbReference type="ARBA" id="ARBA00022842"/>
    </source>
</evidence>
<dbReference type="GO" id="GO:0046872">
    <property type="term" value="F:metal ion binding"/>
    <property type="evidence" value="ECO:0007669"/>
    <property type="project" value="UniProtKB-UniRule"/>
</dbReference>
<dbReference type="PANTHER" id="PTHR10192:SF5">
    <property type="entry name" value="GEPHYRIN"/>
    <property type="match status" value="1"/>
</dbReference>
<comment type="cofactor">
    <cofactor evidence="1 13">
        <name>Mg(2+)</name>
        <dbReference type="ChEBI" id="CHEBI:18420"/>
    </cofactor>
</comment>
<evidence type="ECO:0000256" key="6">
    <source>
        <dbReference type="ARBA" id="ARBA00021108"/>
    </source>
</evidence>
<comment type="catalytic activity">
    <reaction evidence="12">
        <text>adenylyl-molybdopterin + molybdate = Mo-molybdopterin + AMP + H(+)</text>
        <dbReference type="Rhea" id="RHEA:35047"/>
        <dbReference type="ChEBI" id="CHEBI:15378"/>
        <dbReference type="ChEBI" id="CHEBI:36264"/>
        <dbReference type="ChEBI" id="CHEBI:62727"/>
        <dbReference type="ChEBI" id="CHEBI:71302"/>
        <dbReference type="ChEBI" id="CHEBI:456215"/>
        <dbReference type="EC" id="2.10.1.1"/>
    </reaction>
</comment>
<dbReference type="EMBL" id="WEID01000065">
    <property type="protein sequence ID" value="KAB8131832.1"/>
    <property type="molecule type" value="Genomic_DNA"/>
</dbReference>
<dbReference type="GO" id="GO:0005829">
    <property type="term" value="C:cytosol"/>
    <property type="evidence" value="ECO:0007669"/>
    <property type="project" value="TreeGrafter"/>
</dbReference>
<evidence type="ECO:0000256" key="12">
    <source>
        <dbReference type="ARBA" id="ARBA00047317"/>
    </source>
</evidence>